<sequence>MKTLLIALLTVGLAGQALAAEPAAPQSNQQQSAPAQVPGAQTASDVSQGTLTAVYIGMGVVAAAVVAGAATNSSHNNETGPGGTTGTTGTTGLLSGCIWAPGQNMPTGKMVRDTQVDNAQVQVIPITPKLLAMDSATEEQASSAPQALLDYQPEPYRIGAGDTLYITVWDHPELTSPAGPQQQPLANGRLVRSDGTLFYPYVGELKVAGMTIEQLRQAIAAKLATYIEKPQVDVSVIGYGSQHVTLNGAFMKTDPQPITAVPLTLAQAIGVATINTDQANLSNLVLTRDGHAYHINLDRLDHGKGLADNIYLKAGDRLYLPYNDRQEAYVLGEVVRPMAIPFKTSDLTLTQALGRAGGLNQTSSKGKAVYVIRGAKNLENAPATVYELNAHSPAAFALADHFKVEPGDVVFVGAAGVTRWNRFLSQVLPLTSVLSSAATSQTRNPRFASGSPRHARRRHFCPFPADRPHFPPWRCWHVATGHAAGRPGPGWLHRRVLLLDRCGEAGHPPAPSASPHRRRSRRPALLPAGGEHAQWPCRADPRQPGWQARGLVRRSWRGGVPRTRPGRAHRRPAAKPGRTAASCRQPVRARPATPDRAGGVHPLRGLVAGLPLRCAGTRAPDPGRHRPARHPGPDPHRAACRRAARCPGRRLACRQPLLGGSRRRLCVEERATGDARLADHPGTAPALPGSVVMNRLVTLCLGLGLAGNALAAMAQMQVRVEGAVDHPGVLTLKDGARLSDAALAAGVQPQAYLLGAAWLRPSRLIAQQRLKVGILFDLDSLHLRAMQHGDAALADTVGQLRNEVAALPVTGREPALLAPRAVEVDATANRPLLPGDRLFYPLRPGTIRITGAVQSPCTLPLRPMLDAYRYLAECPRRGTVESFGSAGAGAGSDDLRTAAGTRRPGCRYHPQPRSGRLPGHPTAARPGSSAMKKHRMPTNRPRVPACCRHAVLVAGLLIAAPTLGLADDAPAQDNAPTQSDWGGAGLWQTPTARMADAGEVALTASRVSPYTRYNFTLQPVSWLEGIIRYSDISNRAYGPEALSGNQSYKDKSIDAKVRLWQESRYLPELAVGIRDLGGTGLFSGEYVVGNKRFGPVDASLGLAWGYMGARGDISNPFGFISDKFKTRPQGSESSTGGEFNGHAYFRGPAAFFGGVSYQTPWQPLIIKLEYDGNNYKHEPLDNNLRQRTPLNVGAVYRLNGNVDISAAWERGTTAMFSITLHTNLAKHAAPAKVLDPPPPPRPAAATGKPPQQVDWAAVSKQLHDNAGLRVSKIAQRGRELVVTGEQTRYFYPAKGVGRTARVLDDYLGPGIDWYTVESTREGMPIVDTSVHRERFDALLDNDITLDDFRRSVEQDPPLPQQENVLYQPPMKKFEGGASLTYGQSMGGPNAFILYQIAANYDANYYFTPNLWWSGELSANLINNYDKFTYDAPSNLPRVRTYIREYLTSSRITMPVFQMTATRQLGPDWYGMAYAGMLESMYGGAGGEVLYRPFGERWAIGTDVNWVKQRGFDQDFAFRGYHVVTGHVTAYIDTGVSDVTLAVSAGRYLAGDWGTTINLSREFRNGVRMGAYATFTNADGKQYGEGGFDKGVYISIPFDLMLPRSTVNRAGILWQPLLRDGGAQLNRRYSLYTLTEDRDGDNFNDNLQQITQ</sequence>
<dbReference type="GO" id="GO:0006811">
    <property type="term" value="P:monoatomic ion transport"/>
    <property type="evidence" value="ECO:0007669"/>
    <property type="project" value="UniProtKB-KW"/>
</dbReference>
<evidence type="ECO:0000256" key="13">
    <source>
        <dbReference type="ARBA" id="ARBA00023237"/>
    </source>
</evidence>
<dbReference type="InterPro" id="IPR003715">
    <property type="entry name" value="Poly_export_N"/>
</dbReference>
<evidence type="ECO:0000256" key="16">
    <source>
        <dbReference type="SAM" id="SignalP"/>
    </source>
</evidence>
<evidence type="ECO:0000256" key="5">
    <source>
        <dbReference type="ARBA" id="ARBA00022597"/>
    </source>
</evidence>
<dbReference type="EMBL" id="KV020136">
    <property type="protein sequence ID" value="KZV15009.1"/>
    <property type="molecule type" value="Genomic_DNA"/>
</dbReference>
<keyword evidence="12" id="KW-0564">Palmitate</keyword>
<feature type="chain" id="PRO_5016269626" evidence="16">
    <location>
        <begin position="20"/>
        <end position="1651"/>
    </location>
</feature>
<keyword evidence="3" id="KW-0813">Transport</keyword>
<name>A0A2Z7A0Q3_9LAMI</name>
<evidence type="ECO:0000256" key="15">
    <source>
        <dbReference type="SAM" id="MobiDB-lite"/>
    </source>
</evidence>
<dbReference type="GO" id="GO:0015159">
    <property type="term" value="F:polysaccharide transmembrane transporter activity"/>
    <property type="evidence" value="ECO:0007669"/>
    <property type="project" value="InterPro"/>
</dbReference>
<feature type="signal peptide" evidence="16">
    <location>
        <begin position="1"/>
        <end position="19"/>
    </location>
</feature>
<evidence type="ECO:0000256" key="2">
    <source>
        <dbReference type="ARBA" id="ARBA00009450"/>
    </source>
</evidence>
<dbReference type="Pfam" id="PF02563">
    <property type="entry name" value="Poly_export"/>
    <property type="match status" value="1"/>
</dbReference>
<keyword evidence="7 16" id="KW-0732">Signal</keyword>
<feature type="region of interest" description="Disordered" evidence="15">
    <location>
        <begin position="618"/>
        <end position="639"/>
    </location>
</feature>
<feature type="domain" description="Capsule biosynthesis GfcC-like N-terminal" evidence="18">
    <location>
        <begin position="729"/>
        <end position="836"/>
    </location>
</feature>
<feature type="region of interest" description="Disordered" evidence="15">
    <location>
        <begin position="1230"/>
        <end position="1251"/>
    </location>
</feature>
<keyword evidence="4" id="KW-1134">Transmembrane beta strand</keyword>
<keyword evidence="14" id="KW-0449">Lipoprotein</keyword>
<dbReference type="InterPro" id="IPR010344">
    <property type="entry name" value="YbjH"/>
</dbReference>
<dbReference type="InterPro" id="IPR046459">
    <property type="entry name" value="Caps_syn_GfcC_N"/>
</dbReference>
<evidence type="ECO:0000259" key="18">
    <source>
        <dbReference type="Pfam" id="PF20616"/>
    </source>
</evidence>
<dbReference type="GO" id="GO:0046930">
    <property type="term" value="C:pore complex"/>
    <property type="evidence" value="ECO:0007669"/>
    <property type="project" value="UniProtKB-KW"/>
</dbReference>
<evidence type="ECO:0000256" key="8">
    <source>
        <dbReference type="ARBA" id="ARBA00023047"/>
    </source>
</evidence>
<keyword evidence="10" id="KW-0626">Porin</keyword>
<dbReference type="Proteomes" id="UP000250235">
    <property type="component" value="Unassembled WGS sequence"/>
</dbReference>
<evidence type="ECO:0000256" key="3">
    <source>
        <dbReference type="ARBA" id="ARBA00022448"/>
    </source>
</evidence>
<evidence type="ECO:0000256" key="12">
    <source>
        <dbReference type="ARBA" id="ARBA00023139"/>
    </source>
</evidence>
<feature type="compositionally biased region" description="Basic residues" evidence="15">
    <location>
        <begin position="564"/>
        <end position="573"/>
    </location>
</feature>
<keyword evidence="6" id="KW-0812">Transmembrane</keyword>
<accession>A0A2Z7A0Q3</accession>
<evidence type="ECO:0000256" key="4">
    <source>
        <dbReference type="ARBA" id="ARBA00022452"/>
    </source>
</evidence>
<evidence type="ECO:0000256" key="1">
    <source>
        <dbReference type="ARBA" id="ARBA00004571"/>
    </source>
</evidence>
<comment type="subcellular location">
    <subcellularLocation>
        <location evidence="1">Cell outer membrane</location>
        <topology evidence="1">Multi-pass membrane protein</topology>
    </subcellularLocation>
</comment>
<keyword evidence="21" id="KW-1185">Reference proteome</keyword>
<gene>
    <name evidence="20" type="ORF">F511_39384</name>
</gene>
<feature type="domain" description="Polysaccharide export protein N-terminal" evidence="17">
    <location>
        <begin position="152"/>
        <end position="236"/>
    </location>
</feature>
<feature type="region of interest" description="Disordered" evidence="15">
    <location>
        <begin position="885"/>
        <end position="940"/>
    </location>
</feature>
<dbReference type="Gene3D" id="3.10.560.10">
    <property type="entry name" value="Outer membrane lipoprotein wza domain like"/>
    <property type="match status" value="2"/>
</dbReference>
<dbReference type="PANTHER" id="PTHR33619:SF3">
    <property type="entry name" value="POLYSACCHARIDE EXPORT PROTEIN GFCE-RELATED"/>
    <property type="match status" value="1"/>
</dbReference>
<dbReference type="InterPro" id="IPR054765">
    <property type="entry name" value="SLBB_dom"/>
</dbReference>
<evidence type="ECO:0000256" key="10">
    <source>
        <dbReference type="ARBA" id="ARBA00023114"/>
    </source>
</evidence>
<feature type="domain" description="SLBB" evidence="19">
    <location>
        <begin position="326"/>
        <end position="412"/>
    </location>
</feature>
<evidence type="ECO:0000259" key="17">
    <source>
        <dbReference type="Pfam" id="PF02563"/>
    </source>
</evidence>
<feature type="domain" description="SLBB" evidence="19">
    <location>
        <begin position="242"/>
        <end position="319"/>
    </location>
</feature>
<reference evidence="20 21" key="1">
    <citation type="journal article" date="2015" name="Proc. Natl. Acad. Sci. U.S.A.">
        <title>The resurrection genome of Boea hygrometrica: A blueprint for survival of dehydration.</title>
        <authorList>
            <person name="Xiao L."/>
            <person name="Yang G."/>
            <person name="Zhang L."/>
            <person name="Yang X."/>
            <person name="Zhao S."/>
            <person name="Ji Z."/>
            <person name="Zhou Q."/>
            <person name="Hu M."/>
            <person name="Wang Y."/>
            <person name="Chen M."/>
            <person name="Xu Y."/>
            <person name="Jin H."/>
            <person name="Xiao X."/>
            <person name="Hu G."/>
            <person name="Bao F."/>
            <person name="Hu Y."/>
            <person name="Wan P."/>
            <person name="Li L."/>
            <person name="Deng X."/>
            <person name="Kuang T."/>
            <person name="Xiang C."/>
            <person name="Zhu J.K."/>
            <person name="Oliver M.J."/>
            <person name="He Y."/>
        </authorList>
    </citation>
    <scope>NUCLEOTIDE SEQUENCE [LARGE SCALE GENOMIC DNA]</scope>
    <source>
        <strain evidence="21">cv. XS01</strain>
    </source>
</reference>
<evidence type="ECO:0000259" key="19">
    <source>
        <dbReference type="Pfam" id="PF22461"/>
    </source>
</evidence>
<keyword evidence="5" id="KW-0762">Sugar transport</keyword>
<dbReference type="GO" id="GO:0015288">
    <property type="term" value="F:porin activity"/>
    <property type="evidence" value="ECO:0007669"/>
    <property type="project" value="UniProtKB-KW"/>
</dbReference>
<keyword evidence="13" id="KW-0998">Cell outer membrane</keyword>
<evidence type="ECO:0000313" key="21">
    <source>
        <dbReference type="Proteomes" id="UP000250235"/>
    </source>
</evidence>
<dbReference type="Gene3D" id="3.30.1950.10">
    <property type="entry name" value="wza like domain"/>
    <property type="match status" value="1"/>
</dbReference>
<evidence type="ECO:0000256" key="7">
    <source>
        <dbReference type="ARBA" id="ARBA00022729"/>
    </source>
</evidence>
<feature type="region of interest" description="Disordered" evidence="15">
    <location>
        <begin position="527"/>
        <end position="603"/>
    </location>
</feature>
<keyword evidence="9" id="KW-0406">Ion transport</keyword>
<dbReference type="Pfam" id="PF20616">
    <property type="entry name" value="Caps_syn_GfcC_N"/>
    <property type="match status" value="1"/>
</dbReference>
<dbReference type="PANTHER" id="PTHR33619">
    <property type="entry name" value="POLYSACCHARIDE EXPORT PROTEIN GFCE-RELATED"/>
    <property type="match status" value="1"/>
</dbReference>
<keyword evidence="11" id="KW-0472">Membrane</keyword>
<protein>
    <submittedName>
        <fullName evidence="20">Uncharacterized protein</fullName>
    </submittedName>
</protein>
<dbReference type="InterPro" id="IPR049712">
    <property type="entry name" value="Poly_export"/>
</dbReference>
<organism evidence="20 21">
    <name type="scientific">Dorcoceras hygrometricum</name>
    <dbReference type="NCBI Taxonomy" id="472368"/>
    <lineage>
        <taxon>Eukaryota</taxon>
        <taxon>Viridiplantae</taxon>
        <taxon>Streptophyta</taxon>
        <taxon>Embryophyta</taxon>
        <taxon>Tracheophyta</taxon>
        <taxon>Spermatophyta</taxon>
        <taxon>Magnoliopsida</taxon>
        <taxon>eudicotyledons</taxon>
        <taxon>Gunneridae</taxon>
        <taxon>Pentapetalae</taxon>
        <taxon>asterids</taxon>
        <taxon>lamiids</taxon>
        <taxon>Lamiales</taxon>
        <taxon>Gesneriaceae</taxon>
        <taxon>Didymocarpoideae</taxon>
        <taxon>Trichosporeae</taxon>
        <taxon>Loxocarpinae</taxon>
        <taxon>Dorcoceras</taxon>
    </lineage>
</organism>
<keyword evidence="8" id="KW-0625">Polysaccharide transport</keyword>
<dbReference type="Pfam" id="PF06082">
    <property type="entry name" value="YjbH"/>
    <property type="match status" value="1"/>
</dbReference>
<dbReference type="OrthoDB" id="10276691at2759"/>
<evidence type="ECO:0000256" key="9">
    <source>
        <dbReference type="ARBA" id="ARBA00023065"/>
    </source>
</evidence>
<evidence type="ECO:0000313" key="20">
    <source>
        <dbReference type="EMBL" id="KZV15009.1"/>
    </source>
</evidence>
<evidence type="ECO:0000256" key="11">
    <source>
        <dbReference type="ARBA" id="ARBA00023136"/>
    </source>
</evidence>
<dbReference type="Pfam" id="PF22461">
    <property type="entry name" value="SLBB_2"/>
    <property type="match status" value="2"/>
</dbReference>
<evidence type="ECO:0000256" key="6">
    <source>
        <dbReference type="ARBA" id="ARBA00022692"/>
    </source>
</evidence>
<proteinExistence type="inferred from homology"/>
<evidence type="ECO:0000256" key="14">
    <source>
        <dbReference type="ARBA" id="ARBA00023288"/>
    </source>
</evidence>
<comment type="similarity">
    <text evidence="2">Belongs to the BexD/CtrA/VexA family.</text>
</comment>